<feature type="region of interest" description="Disordered" evidence="7">
    <location>
        <begin position="129"/>
        <end position="158"/>
    </location>
</feature>
<comment type="subcellular location">
    <subcellularLocation>
        <location evidence="1">Nucleus</location>
    </subcellularLocation>
</comment>
<organism evidence="9 10">
    <name type="scientific">Striga hermonthica</name>
    <name type="common">Purple witchweed</name>
    <name type="synonym">Buchnera hermonthica</name>
    <dbReference type="NCBI Taxonomy" id="68872"/>
    <lineage>
        <taxon>Eukaryota</taxon>
        <taxon>Viridiplantae</taxon>
        <taxon>Streptophyta</taxon>
        <taxon>Embryophyta</taxon>
        <taxon>Tracheophyta</taxon>
        <taxon>Spermatophyta</taxon>
        <taxon>Magnoliopsida</taxon>
        <taxon>eudicotyledons</taxon>
        <taxon>Gunneridae</taxon>
        <taxon>Pentapetalae</taxon>
        <taxon>asterids</taxon>
        <taxon>lamiids</taxon>
        <taxon>Lamiales</taxon>
        <taxon>Orobanchaceae</taxon>
        <taxon>Buchnereae</taxon>
        <taxon>Striga</taxon>
    </lineage>
</organism>
<evidence type="ECO:0000259" key="8">
    <source>
        <dbReference type="PROSITE" id="PS50217"/>
    </source>
</evidence>
<keyword evidence="3" id="KW-0238">DNA-binding</keyword>
<dbReference type="AlphaFoldDB" id="A0A9N7RQG6"/>
<evidence type="ECO:0000256" key="3">
    <source>
        <dbReference type="ARBA" id="ARBA00023125"/>
    </source>
</evidence>
<feature type="region of interest" description="Disordered" evidence="7">
    <location>
        <begin position="1"/>
        <end position="25"/>
    </location>
</feature>
<evidence type="ECO:0000313" key="9">
    <source>
        <dbReference type="EMBL" id="CAA0841836.1"/>
    </source>
</evidence>
<dbReference type="SUPFAM" id="SSF57959">
    <property type="entry name" value="Leucine zipper domain"/>
    <property type="match status" value="1"/>
</dbReference>
<evidence type="ECO:0000256" key="6">
    <source>
        <dbReference type="SAM" id="Coils"/>
    </source>
</evidence>
<dbReference type="GO" id="GO:0046983">
    <property type="term" value="F:protein dimerization activity"/>
    <property type="evidence" value="ECO:0007669"/>
    <property type="project" value="UniProtKB-ARBA"/>
</dbReference>
<keyword evidence="4" id="KW-0804">Transcription</keyword>
<feature type="compositionally biased region" description="Acidic residues" evidence="7">
    <location>
        <begin position="135"/>
        <end position="153"/>
    </location>
</feature>
<dbReference type="GO" id="GO:0005634">
    <property type="term" value="C:nucleus"/>
    <property type="evidence" value="ECO:0007669"/>
    <property type="project" value="UniProtKB-SubCell"/>
</dbReference>
<dbReference type="PROSITE" id="PS00036">
    <property type="entry name" value="BZIP_BASIC"/>
    <property type="match status" value="1"/>
</dbReference>
<dbReference type="OrthoDB" id="1299653at2759"/>
<dbReference type="PANTHER" id="PTHR47693">
    <property type="entry name" value="BZIP TRANSCRIPTION FACTOR RISBZ3-RELATED"/>
    <property type="match status" value="1"/>
</dbReference>
<dbReference type="InterPro" id="IPR044168">
    <property type="entry name" value="RISBZ3/4/5"/>
</dbReference>
<evidence type="ECO:0000256" key="1">
    <source>
        <dbReference type="ARBA" id="ARBA00004123"/>
    </source>
</evidence>
<dbReference type="Gene3D" id="1.20.5.170">
    <property type="match status" value="1"/>
</dbReference>
<dbReference type="GO" id="GO:0003677">
    <property type="term" value="F:DNA binding"/>
    <property type="evidence" value="ECO:0007669"/>
    <property type="project" value="UniProtKB-KW"/>
</dbReference>
<feature type="coiled-coil region" evidence="6">
    <location>
        <begin position="177"/>
        <end position="246"/>
    </location>
</feature>
<dbReference type="EMBL" id="CACSLK010034598">
    <property type="protein sequence ID" value="CAA0841836.1"/>
    <property type="molecule type" value="Genomic_DNA"/>
</dbReference>
<sequence>MDEEKRGIVNRSIFSGGGGGGGLRRSPSEMALYELFASVDDENFQNRPNRIFGGSGSYIHDLFSVEDGDRPRLALDNLENLKEFSGSNSLADNTSICSQSLYAKQSKFLLPIDSQSSICAGSPLSANISKGEDNQIVEDSSDEQSDDDFDIETEAGSCEQNKSPIDIKRFKRMVSNRESARRSRRRKQAHLADLEKQAEELRGENAALYKQLADATQRFKDSTTNNRVLRSDVEALRAKVKLAEDMIARGSLTSSLSHLLQNYLNVPQDYANNNTNFVVPPIMAPHIGDNNSPHNEISGSTIGIQNAEPFNSVLNGVIGEVSTWESHIK</sequence>
<comment type="caution">
    <text evidence="9">The sequence shown here is derived from an EMBL/GenBank/DDBJ whole genome shotgun (WGS) entry which is preliminary data.</text>
</comment>
<name>A0A9N7RQG6_STRHE</name>
<dbReference type="Pfam" id="PF00170">
    <property type="entry name" value="bZIP_1"/>
    <property type="match status" value="1"/>
</dbReference>
<dbReference type="Proteomes" id="UP001153555">
    <property type="component" value="Unassembled WGS sequence"/>
</dbReference>
<dbReference type="PANTHER" id="PTHR47693:SF1">
    <property type="entry name" value="BZIP TRANSCRIPTION FACTOR RISBZ3"/>
    <property type="match status" value="1"/>
</dbReference>
<keyword evidence="2" id="KW-0805">Transcription regulation</keyword>
<proteinExistence type="predicted"/>
<dbReference type="FunFam" id="1.20.5.170:FF:000020">
    <property type="entry name" value="BZIP transcription factor"/>
    <property type="match status" value="1"/>
</dbReference>
<keyword evidence="6" id="KW-0175">Coiled coil</keyword>
<evidence type="ECO:0000256" key="4">
    <source>
        <dbReference type="ARBA" id="ARBA00023163"/>
    </source>
</evidence>
<dbReference type="InterPro" id="IPR004827">
    <property type="entry name" value="bZIP"/>
</dbReference>
<feature type="domain" description="BZIP" evidence="8">
    <location>
        <begin position="166"/>
        <end position="220"/>
    </location>
</feature>
<keyword evidence="5" id="KW-0539">Nucleus</keyword>
<protein>
    <submittedName>
        <fullName evidence="9">Basic leucine zipper 9</fullName>
    </submittedName>
</protein>
<evidence type="ECO:0000256" key="2">
    <source>
        <dbReference type="ARBA" id="ARBA00023015"/>
    </source>
</evidence>
<evidence type="ECO:0000313" key="10">
    <source>
        <dbReference type="Proteomes" id="UP001153555"/>
    </source>
</evidence>
<keyword evidence="10" id="KW-1185">Reference proteome</keyword>
<evidence type="ECO:0000256" key="5">
    <source>
        <dbReference type="ARBA" id="ARBA00023242"/>
    </source>
</evidence>
<dbReference type="PROSITE" id="PS50217">
    <property type="entry name" value="BZIP"/>
    <property type="match status" value="1"/>
</dbReference>
<gene>
    <name evidence="9" type="ORF">SHERM_07711</name>
</gene>
<dbReference type="SMART" id="SM00338">
    <property type="entry name" value="BRLZ"/>
    <property type="match status" value="1"/>
</dbReference>
<evidence type="ECO:0000256" key="7">
    <source>
        <dbReference type="SAM" id="MobiDB-lite"/>
    </source>
</evidence>
<reference evidence="9" key="1">
    <citation type="submission" date="2019-12" db="EMBL/GenBank/DDBJ databases">
        <authorList>
            <person name="Scholes J."/>
        </authorList>
    </citation>
    <scope>NUCLEOTIDE SEQUENCE</scope>
</reference>
<dbReference type="GO" id="GO:0003700">
    <property type="term" value="F:DNA-binding transcription factor activity"/>
    <property type="evidence" value="ECO:0007669"/>
    <property type="project" value="InterPro"/>
</dbReference>
<dbReference type="InterPro" id="IPR046347">
    <property type="entry name" value="bZIP_sf"/>
</dbReference>
<accession>A0A9N7RQG6</accession>